<organism evidence="2 3">
    <name type="scientific">Prorocentrum cordatum</name>
    <dbReference type="NCBI Taxonomy" id="2364126"/>
    <lineage>
        <taxon>Eukaryota</taxon>
        <taxon>Sar</taxon>
        <taxon>Alveolata</taxon>
        <taxon>Dinophyceae</taxon>
        <taxon>Prorocentrales</taxon>
        <taxon>Prorocentraceae</taxon>
        <taxon>Prorocentrum</taxon>
    </lineage>
</organism>
<dbReference type="Proteomes" id="UP001189429">
    <property type="component" value="Unassembled WGS sequence"/>
</dbReference>
<sequence>MGAMGHGLSSFGVGLGAERPRTLAAHPCGPLALLTMGPEGRAAPHRRRLGGAARPGRPILSGTASPVHRRCVGGAVRSSDAVRPGLLSGVSPYRGVFDEK</sequence>
<proteinExistence type="predicted"/>
<comment type="caution">
    <text evidence="2">The sequence shown here is derived from an EMBL/GenBank/DDBJ whole genome shotgun (WGS) entry which is preliminary data.</text>
</comment>
<evidence type="ECO:0000313" key="3">
    <source>
        <dbReference type="Proteomes" id="UP001189429"/>
    </source>
</evidence>
<accession>A0ABN9SPW4</accession>
<dbReference type="EMBL" id="CAUYUJ010012443">
    <property type="protein sequence ID" value="CAK0833939.1"/>
    <property type="molecule type" value="Genomic_DNA"/>
</dbReference>
<evidence type="ECO:0000313" key="2">
    <source>
        <dbReference type="EMBL" id="CAK0833939.1"/>
    </source>
</evidence>
<feature type="region of interest" description="Disordered" evidence="1">
    <location>
        <begin position="36"/>
        <end position="65"/>
    </location>
</feature>
<name>A0ABN9SPW4_9DINO</name>
<protein>
    <submittedName>
        <fullName evidence="2">Uncharacterized protein</fullName>
    </submittedName>
</protein>
<gene>
    <name evidence="2" type="ORF">PCOR1329_LOCUS31491</name>
</gene>
<keyword evidence="3" id="KW-1185">Reference proteome</keyword>
<reference evidence="2" key="1">
    <citation type="submission" date="2023-10" db="EMBL/GenBank/DDBJ databases">
        <authorList>
            <person name="Chen Y."/>
            <person name="Shah S."/>
            <person name="Dougan E. K."/>
            <person name="Thang M."/>
            <person name="Chan C."/>
        </authorList>
    </citation>
    <scope>NUCLEOTIDE SEQUENCE [LARGE SCALE GENOMIC DNA]</scope>
</reference>
<evidence type="ECO:0000256" key="1">
    <source>
        <dbReference type="SAM" id="MobiDB-lite"/>
    </source>
</evidence>